<feature type="transmembrane region" description="Helical" evidence="1">
    <location>
        <begin position="20"/>
        <end position="39"/>
    </location>
</feature>
<dbReference type="Gramene" id="KQL14959">
    <property type="protein sequence ID" value="KQL14959"/>
    <property type="gene ID" value="SETIT_025678mg"/>
</dbReference>
<reference evidence="3" key="1">
    <citation type="journal article" date="2012" name="Nat. Biotechnol.">
        <title>Reference genome sequence of the model plant Setaria.</title>
        <authorList>
            <person name="Bennetzen J.L."/>
            <person name="Schmutz J."/>
            <person name="Wang H."/>
            <person name="Percifield R."/>
            <person name="Hawkins J."/>
            <person name="Pontaroli A.C."/>
            <person name="Estep M."/>
            <person name="Feng L."/>
            <person name="Vaughn J.N."/>
            <person name="Grimwood J."/>
            <person name="Jenkins J."/>
            <person name="Barry K."/>
            <person name="Lindquist E."/>
            <person name="Hellsten U."/>
            <person name="Deshpande S."/>
            <person name="Wang X."/>
            <person name="Wu X."/>
            <person name="Mitros T."/>
            <person name="Triplett J."/>
            <person name="Yang X."/>
            <person name="Ye C.Y."/>
            <person name="Mauro-Herrera M."/>
            <person name="Wang L."/>
            <person name="Li P."/>
            <person name="Sharma M."/>
            <person name="Sharma R."/>
            <person name="Ronald P.C."/>
            <person name="Panaud O."/>
            <person name="Kellogg E.A."/>
            <person name="Brutnell T.P."/>
            <person name="Doust A.N."/>
            <person name="Tuskan G.A."/>
            <person name="Rokhsar D."/>
            <person name="Devos K.M."/>
        </authorList>
    </citation>
    <scope>NUCLEOTIDE SEQUENCE [LARGE SCALE GENOMIC DNA]</scope>
    <source>
        <strain evidence="3">cv. Yugu1</strain>
    </source>
</reference>
<dbReference type="InParanoid" id="K3ZGH6"/>
<dbReference type="Proteomes" id="UP000004995">
    <property type="component" value="Unassembled WGS sequence"/>
</dbReference>
<evidence type="ECO:0000313" key="2">
    <source>
        <dbReference type="EnsemblPlants" id="KQL14959"/>
    </source>
</evidence>
<dbReference type="EMBL" id="AGNK02001625">
    <property type="status" value="NOT_ANNOTATED_CDS"/>
    <property type="molecule type" value="Genomic_DNA"/>
</dbReference>
<keyword evidence="1" id="KW-0812">Transmembrane</keyword>
<dbReference type="HOGENOM" id="CLU_3192279_0_0_1"/>
<name>K3ZGH6_SETIT</name>
<protein>
    <submittedName>
        <fullName evidence="2">Uncharacterized protein</fullName>
    </submittedName>
</protein>
<evidence type="ECO:0000313" key="3">
    <source>
        <dbReference type="Proteomes" id="UP000004995"/>
    </source>
</evidence>
<proteinExistence type="predicted"/>
<dbReference type="AlphaFoldDB" id="K3ZGH6"/>
<dbReference type="EnsemblPlants" id="KQL14959">
    <property type="protein sequence ID" value="KQL14959"/>
    <property type="gene ID" value="SETIT_025678mg"/>
</dbReference>
<sequence length="46" mass="5185">MARNNERIITVAAPSQMITVSTYIILLQFPAVVVSIMRIRRGIKGR</sequence>
<keyword evidence="1" id="KW-1133">Transmembrane helix</keyword>
<keyword evidence="1" id="KW-0472">Membrane</keyword>
<keyword evidence="3" id="KW-1185">Reference proteome</keyword>
<accession>K3ZGH6</accession>
<reference evidence="2" key="2">
    <citation type="submission" date="2018-08" db="UniProtKB">
        <authorList>
            <consortium name="EnsemblPlants"/>
        </authorList>
    </citation>
    <scope>IDENTIFICATION</scope>
    <source>
        <strain evidence="2">Yugu1</strain>
    </source>
</reference>
<organism evidence="2 3">
    <name type="scientific">Setaria italica</name>
    <name type="common">Foxtail millet</name>
    <name type="synonym">Panicum italicum</name>
    <dbReference type="NCBI Taxonomy" id="4555"/>
    <lineage>
        <taxon>Eukaryota</taxon>
        <taxon>Viridiplantae</taxon>
        <taxon>Streptophyta</taxon>
        <taxon>Embryophyta</taxon>
        <taxon>Tracheophyta</taxon>
        <taxon>Spermatophyta</taxon>
        <taxon>Magnoliopsida</taxon>
        <taxon>Liliopsida</taxon>
        <taxon>Poales</taxon>
        <taxon>Poaceae</taxon>
        <taxon>PACMAD clade</taxon>
        <taxon>Panicoideae</taxon>
        <taxon>Panicodae</taxon>
        <taxon>Paniceae</taxon>
        <taxon>Cenchrinae</taxon>
        <taxon>Setaria</taxon>
    </lineage>
</organism>
<evidence type="ECO:0000256" key="1">
    <source>
        <dbReference type="SAM" id="Phobius"/>
    </source>
</evidence>